<dbReference type="AlphaFoldDB" id="A0ABD2ZKU0"/>
<evidence type="ECO:0000313" key="2">
    <source>
        <dbReference type="Proteomes" id="UP001630127"/>
    </source>
</evidence>
<evidence type="ECO:0008006" key="3">
    <source>
        <dbReference type="Google" id="ProtNLM"/>
    </source>
</evidence>
<name>A0ABD2ZKU0_9GENT</name>
<dbReference type="InterPro" id="IPR036397">
    <property type="entry name" value="RNaseH_sf"/>
</dbReference>
<reference evidence="1 2" key="1">
    <citation type="submission" date="2024-11" db="EMBL/GenBank/DDBJ databases">
        <title>A near-complete genome assembly of Cinchona calisaya.</title>
        <authorList>
            <person name="Lian D.C."/>
            <person name="Zhao X.W."/>
            <person name="Wei L."/>
        </authorList>
    </citation>
    <scope>NUCLEOTIDE SEQUENCE [LARGE SCALE GENOMIC DNA]</scope>
    <source>
        <tissue evidence="1">Nenye</tissue>
    </source>
</reference>
<accession>A0ABD2ZKU0</accession>
<evidence type="ECO:0000313" key="1">
    <source>
        <dbReference type="EMBL" id="KAL3519052.1"/>
    </source>
</evidence>
<dbReference type="PANTHER" id="PTHR47169:SF2">
    <property type="entry name" value="OS01G0541250 PROTEIN"/>
    <property type="match status" value="1"/>
</dbReference>
<organism evidence="1 2">
    <name type="scientific">Cinchona calisaya</name>
    <dbReference type="NCBI Taxonomy" id="153742"/>
    <lineage>
        <taxon>Eukaryota</taxon>
        <taxon>Viridiplantae</taxon>
        <taxon>Streptophyta</taxon>
        <taxon>Embryophyta</taxon>
        <taxon>Tracheophyta</taxon>
        <taxon>Spermatophyta</taxon>
        <taxon>Magnoliopsida</taxon>
        <taxon>eudicotyledons</taxon>
        <taxon>Gunneridae</taxon>
        <taxon>Pentapetalae</taxon>
        <taxon>asterids</taxon>
        <taxon>lamiids</taxon>
        <taxon>Gentianales</taxon>
        <taxon>Rubiaceae</taxon>
        <taxon>Cinchonoideae</taxon>
        <taxon>Cinchoneae</taxon>
        <taxon>Cinchona</taxon>
    </lineage>
</organism>
<protein>
    <recommendedName>
        <fullName evidence="3">Transposase</fullName>
    </recommendedName>
</protein>
<proteinExistence type="predicted"/>
<sequence length="416" mass="47367">MSSINSGKKKHSTDQQKHTIIDTILKQSKDGIPKIRSIKEVASSFSISTRIVICILQHARFSTANNLSIDVSSKALRKRGREAILLDPEKVRNIPLCCRTNIRSMSMALGMEKSTLHRRVKEGAIRSHSNAIKPELIAENMKSRLHFCLSMIDPGTISTNPMFMDTYNHIHIDEKLFFMTKTSEKFYLLPEENDPLCTGKSKKFITKLMFIAAVARPRYDGSSNEEFFGKIGIFPFIYNEPAKRRSTNREVGTLQINPITSVTKKVIRVFLINNLLPAIQAKRPKSDTRKQIFIQQDNVKPHIHANDVEFLEAASKDGFGIQLSFQPPNSPDLNVLELGFFRAIQSLQHQEAPKNIDELVTAIEKSFDEFPVEKLNHVFFTLQMCMTEVMKSNGSNKYKVPHMNKSQLERNGYLPK</sequence>
<dbReference type="Proteomes" id="UP001630127">
    <property type="component" value="Unassembled WGS sequence"/>
</dbReference>
<dbReference type="EMBL" id="JBJUIK010000009">
    <property type="protein sequence ID" value="KAL3519052.1"/>
    <property type="molecule type" value="Genomic_DNA"/>
</dbReference>
<dbReference type="Gene3D" id="3.30.420.10">
    <property type="entry name" value="Ribonuclease H-like superfamily/Ribonuclease H"/>
    <property type="match status" value="1"/>
</dbReference>
<keyword evidence="2" id="KW-1185">Reference proteome</keyword>
<dbReference type="PANTHER" id="PTHR47169">
    <property type="entry name" value="OS01G0541250 PROTEIN"/>
    <property type="match status" value="1"/>
</dbReference>
<gene>
    <name evidence="1" type="ORF">ACH5RR_021641</name>
</gene>
<comment type="caution">
    <text evidence="1">The sequence shown here is derived from an EMBL/GenBank/DDBJ whole genome shotgun (WGS) entry which is preliminary data.</text>
</comment>